<dbReference type="eggNOG" id="COG4221">
    <property type="taxonomic scope" value="Bacteria"/>
</dbReference>
<dbReference type="SUPFAM" id="SSF51735">
    <property type="entry name" value="NAD(P)-binding Rossmann-fold domains"/>
    <property type="match status" value="1"/>
</dbReference>
<sequence length="253" mass="27166">MARTILITGATSGIGKASAEAFAAYGDNLLLCGRRQDKLAHIKETLSDNYGISVTTFPLDVTDRTAVETMIPEMITSAGGIDVLINNAGLAQGLDPFQDSSLDDMETMINTNIKGMLYVARTVLPFMIQANQGHIVNLGSTAGIYAYANGAVYCATKAAIKTISDGIRIDTIDTNIKTTTIQPGIVETPFSEVRFHGDKEKAANVYAGIEALQAQDIADTILYVVNQPRRVQISDMVIMANQQATGFMVSKHI</sequence>
<evidence type="ECO:0000313" key="5">
    <source>
        <dbReference type="Proteomes" id="UP000029628"/>
    </source>
</evidence>
<comment type="similarity">
    <text evidence="1 3">Belongs to the short-chain dehydrogenases/reductases (SDR) family.</text>
</comment>
<dbReference type="InterPro" id="IPR020904">
    <property type="entry name" value="Sc_DH/Rdtase_CS"/>
</dbReference>
<dbReference type="EMBL" id="JRNT01000033">
    <property type="protein sequence ID" value="KGF46597.1"/>
    <property type="molecule type" value="Genomic_DNA"/>
</dbReference>
<dbReference type="Gene3D" id="3.40.50.720">
    <property type="entry name" value="NAD(P)-binding Rossmann-like Domain"/>
    <property type="match status" value="1"/>
</dbReference>
<dbReference type="RefSeq" id="WP_028257966.1">
    <property type="nucleotide sequence ID" value="NZ_JRNT01000033.1"/>
</dbReference>
<dbReference type="InterPro" id="IPR036291">
    <property type="entry name" value="NAD(P)-bd_dom_sf"/>
</dbReference>
<dbReference type="PRINTS" id="PR00081">
    <property type="entry name" value="GDHRDH"/>
</dbReference>
<dbReference type="FunFam" id="3.40.50.720:FF:000047">
    <property type="entry name" value="NADP-dependent L-serine/L-allo-threonine dehydrogenase"/>
    <property type="match status" value="1"/>
</dbReference>
<name>A0A096BV27_9FIRM</name>
<gene>
    <name evidence="4" type="ORF">HMPREF0872_07730</name>
</gene>
<evidence type="ECO:0000256" key="2">
    <source>
        <dbReference type="ARBA" id="ARBA00023002"/>
    </source>
</evidence>
<dbReference type="Proteomes" id="UP000029628">
    <property type="component" value="Unassembled WGS sequence"/>
</dbReference>
<protein>
    <submittedName>
        <fullName evidence="4">L-allo-threonine dehydrogenase</fullName>
    </submittedName>
</protein>
<keyword evidence="5" id="KW-1185">Reference proteome</keyword>
<comment type="caution">
    <text evidence="4">The sequence shown here is derived from an EMBL/GenBank/DDBJ whole genome shotgun (WGS) entry which is preliminary data.</text>
</comment>
<proteinExistence type="inferred from homology"/>
<dbReference type="AlphaFoldDB" id="A0A096BV27"/>
<dbReference type="Pfam" id="PF00106">
    <property type="entry name" value="adh_short"/>
    <property type="match status" value="1"/>
</dbReference>
<evidence type="ECO:0000256" key="1">
    <source>
        <dbReference type="ARBA" id="ARBA00006484"/>
    </source>
</evidence>
<dbReference type="InterPro" id="IPR002347">
    <property type="entry name" value="SDR_fam"/>
</dbReference>
<evidence type="ECO:0000256" key="3">
    <source>
        <dbReference type="RuleBase" id="RU000363"/>
    </source>
</evidence>
<keyword evidence="2" id="KW-0560">Oxidoreductase</keyword>
<reference evidence="4 5" key="1">
    <citation type="submission" date="2014-07" db="EMBL/GenBank/DDBJ databases">
        <authorList>
            <person name="McCorrison J."/>
            <person name="Sanka R."/>
            <person name="Torralba M."/>
            <person name="Gillis M."/>
            <person name="Haft D.H."/>
            <person name="Methe B."/>
            <person name="Sutton G."/>
            <person name="Nelson K.E."/>
        </authorList>
    </citation>
    <scope>NUCLEOTIDE SEQUENCE [LARGE SCALE GENOMIC DNA]</scope>
    <source>
        <strain evidence="4 5">DNF00314</strain>
    </source>
</reference>
<dbReference type="PANTHER" id="PTHR42901:SF1">
    <property type="entry name" value="ALCOHOL DEHYDROGENASE"/>
    <property type="match status" value="1"/>
</dbReference>
<organism evidence="4 5">
    <name type="scientific">Veillonella montpellierensis DNF00314</name>
    <dbReference type="NCBI Taxonomy" id="1401067"/>
    <lineage>
        <taxon>Bacteria</taxon>
        <taxon>Bacillati</taxon>
        <taxon>Bacillota</taxon>
        <taxon>Negativicutes</taxon>
        <taxon>Veillonellales</taxon>
        <taxon>Veillonellaceae</taxon>
        <taxon>Veillonella</taxon>
    </lineage>
</organism>
<dbReference type="PANTHER" id="PTHR42901">
    <property type="entry name" value="ALCOHOL DEHYDROGENASE"/>
    <property type="match status" value="1"/>
</dbReference>
<accession>A0A096BV27</accession>
<dbReference type="GO" id="GO:0016616">
    <property type="term" value="F:oxidoreductase activity, acting on the CH-OH group of donors, NAD or NADP as acceptor"/>
    <property type="evidence" value="ECO:0007669"/>
    <property type="project" value="UniProtKB-ARBA"/>
</dbReference>
<dbReference type="PRINTS" id="PR00080">
    <property type="entry name" value="SDRFAMILY"/>
</dbReference>
<dbReference type="PROSITE" id="PS00061">
    <property type="entry name" value="ADH_SHORT"/>
    <property type="match status" value="1"/>
</dbReference>
<evidence type="ECO:0000313" key="4">
    <source>
        <dbReference type="EMBL" id="KGF46597.1"/>
    </source>
</evidence>